<protein>
    <submittedName>
        <fullName evidence="2">Uncharacterized protein</fullName>
    </submittedName>
</protein>
<evidence type="ECO:0000313" key="2">
    <source>
        <dbReference type="EMBL" id="KAK1674558.1"/>
    </source>
</evidence>
<sequence length="164" mass="17697">MTADRILGLFFAADLIPEAVLNWQSSGVASGHLKLNRQVRPVPEFDARSPPVCLDLIPASQPMDCSMFGCQSVKYGLSGHTNMDAIATGRDSKGRQKIFKIIGEEGGDRRRTGKGGQGQCQTPEPDGDAHQQSLHRTQKTPCLHPPSPLSIRFLIPSHLSSPGA</sequence>
<reference evidence="2" key="1">
    <citation type="submission" date="2021-06" db="EMBL/GenBank/DDBJ databases">
        <title>Comparative genomics, transcriptomics and evolutionary studies reveal genomic signatures of adaptation to plant cell wall in hemibiotrophic fungi.</title>
        <authorList>
            <consortium name="DOE Joint Genome Institute"/>
            <person name="Baroncelli R."/>
            <person name="Diaz J.F."/>
            <person name="Benocci T."/>
            <person name="Peng M."/>
            <person name="Battaglia E."/>
            <person name="Haridas S."/>
            <person name="Andreopoulos W."/>
            <person name="Labutti K."/>
            <person name="Pangilinan J."/>
            <person name="Floch G.L."/>
            <person name="Makela M.R."/>
            <person name="Henrissat B."/>
            <person name="Grigoriev I.V."/>
            <person name="Crouch J.A."/>
            <person name="De Vries R.P."/>
            <person name="Sukno S.A."/>
            <person name="Thon M.R."/>
        </authorList>
    </citation>
    <scope>NUCLEOTIDE SEQUENCE</scope>
    <source>
        <strain evidence="2">CBS 193.32</strain>
    </source>
</reference>
<proteinExistence type="predicted"/>
<dbReference type="Proteomes" id="UP001224890">
    <property type="component" value="Unassembled WGS sequence"/>
</dbReference>
<keyword evidence="3" id="KW-1185">Reference proteome</keyword>
<evidence type="ECO:0000313" key="3">
    <source>
        <dbReference type="Proteomes" id="UP001224890"/>
    </source>
</evidence>
<evidence type="ECO:0000256" key="1">
    <source>
        <dbReference type="SAM" id="MobiDB-lite"/>
    </source>
</evidence>
<organism evidence="2 3">
    <name type="scientific">Colletotrichum godetiae</name>
    <dbReference type="NCBI Taxonomy" id="1209918"/>
    <lineage>
        <taxon>Eukaryota</taxon>
        <taxon>Fungi</taxon>
        <taxon>Dikarya</taxon>
        <taxon>Ascomycota</taxon>
        <taxon>Pezizomycotina</taxon>
        <taxon>Sordariomycetes</taxon>
        <taxon>Hypocreomycetidae</taxon>
        <taxon>Glomerellales</taxon>
        <taxon>Glomerellaceae</taxon>
        <taxon>Colletotrichum</taxon>
        <taxon>Colletotrichum acutatum species complex</taxon>
    </lineage>
</organism>
<gene>
    <name evidence="2" type="ORF">BDP55DRAFT_716362</name>
</gene>
<accession>A0AAJ0EUP4</accession>
<dbReference type="RefSeq" id="XP_060428561.1">
    <property type="nucleotide sequence ID" value="XM_060578338.1"/>
</dbReference>
<dbReference type="GeneID" id="85462864"/>
<name>A0AAJ0EUP4_9PEZI</name>
<feature type="region of interest" description="Disordered" evidence="1">
    <location>
        <begin position="105"/>
        <end position="147"/>
    </location>
</feature>
<dbReference type="EMBL" id="JAHMHR010000025">
    <property type="protein sequence ID" value="KAK1674558.1"/>
    <property type="molecule type" value="Genomic_DNA"/>
</dbReference>
<comment type="caution">
    <text evidence="2">The sequence shown here is derived from an EMBL/GenBank/DDBJ whole genome shotgun (WGS) entry which is preliminary data.</text>
</comment>
<dbReference type="AlphaFoldDB" id="A0AAJ0EUP4"/>